<evidence type="ECO:0000256" key="3">
    <source>
        <dbReference type="ARBA" id="ARBA00012398"/>
    </source>
</evidence>
<keyword evidence="4" id="KW-0846">Cobalamin</keyword>
<dbReference type="PANTHER" id="PTHR48101">
    <property type="entry name" value="METHYLMALONYL-COA MUTASE, MITOCHONDRIAL-RELATED"/>
    <property type="match status" value="1"/>
</dbReference>
<dbReference type="SUPFAM" id="SSF52242">
    <property type="entry name" value="Cobalamin (vitamin B12)-binding domain"/>
    <property type="match status" value="1"/>
</dbReference>
<dbReference type="KEGG" id="fiy:BN1229_v1_2396"/>
<evidence type="ECO:0000256" key="5">
    <source>
        <dbReference type="ARBA" id="ARBA00023235"/>
    </source>
</evidence>
<dbReference type="Gene3D" id="3.20.20.240">
    <property type="entry name" value="Methylmalonyl-CoA mutase"/>
    <property type="match status" value="1"/>
</dbReference>
<evidence type="ECO:0000256" key="1">
    <source>
        <dbReference type="ARBA" id="ARBA00001922"/>
    </source>
</evidence>
<accession>A0A0D6JG74</accession>
<dbReference type="InterPro" id="IPR036724">
    <property type="entry name" value="Cobalamin-bd_sf"/>
</dbReference>
<dbReference type="Proteomes" id="UP000033187">
    <property type="component" value="Chromosome 1"/>
</dbReference>
<evidence type="ECO:0000256" key="4">
    <source>
        <dbReference type="ARBA" id="ARBA00022628"/>
    </source>
</evidence>
<evidence type="ECO:0000256" key="2">
    <source>
        <dbReference type="ARBA" id="ARBA00008465"/>
    </source>
</evidence>
<feature type="domain" description="Methylmalonyl-CoA mutase alpha/beta chain catalytic" evidence="7">
    <location>
        <begin position="110"/>
        <end position="456"/>
    </location>
</feature>
<dbReference type="InterPro" id="IPR016176">
    <property type="entry name" value="Cbl-dep_enz_cat"/>
</dbReference>
<dbReference type="OrthoDB" id="9762378at2"/>
<dbReference type="EC" id="5.4.99.2" evidence="3"/>
<comment type="similarity">
    <text evidence="2">Belongs to the methylmalonyl-CoA mutase family.</text>
</comment>
<dbReference type="KEGG" id="fil:BN1229_v1_3525"/>
<dbReference type="AlphaFoldDB" id="A0A0D6JG74"/>
<dbReference type="InterPro" id="IPR058549">
    <property type="entry name" value="MeMalonylCoA_mutase_a/b_site"/>
</dbReference>
<dbReference type="RefSeq" id="WP_046479254.1">
    <property type="nucleotide sequence ID" value="NZ_LN829118.1"/>
</dbReference>
<dbReference type="GO" id="GO:0046872">
    <property type="term" value="F:metal ion binding"/>
    <property type="evidence" value="ECO:0007669"/>
    <property type="project" value="InterPro"/>
</dbReference>
<evidence type="ECO:0000259" key="7">
    <source>
        <dbReference type="Pfam" id="PF01642"/>
    </source>
</evidence>
<keyword evidence="6" id="KW-0170">Cobalt</keyword>
<organism evidence="8 9">
    <name type="scientific">Candidatus Filomicrobium marinum</name>
    <dbReference type="NCBI Taxonomy" id="1608628"/>
    <lineage>
        <taxon>Bacteria</taxon>
        <taxon>Pseudomonadati</taxon>
        <taxon>Pseudomonadota</taxon>
        <taxon>Alphaproteobacteria</taxon>
        <taxon>Hyphomicrobiales</taxon>
        <taxon>Hyphomicrobiaceae</taxon>
        <taxon>Filomicrobium</taxon>
    </lineage>
</organism>
<dbReference type="CDD" id="cd03677">
    <property type="entry name" value="MM_CoA_mutase_beta"/>
    <property type="match status" value="1"/>
</dbReference>
<protein>
    <recommendedName>
        <fullName evidence="3">methylmalonyl-CoA mutase</fullName>
        <ecNumber evidence="3">5.4.99.2</ecNumber>
    </recommendedName>
</protein>
<dbReference type="SUPFAM" id="SSF51703">
    <property type="entry name" value="Cobalamin (vitamin B12)-dependent enzymes"/>
    <property type="match status" value="1"/>
</dbReference>
<dbReference type="Pfam" id="PF01642">
    <property type="entry name" value="MM_CoA_mutase"/>
    <property type="match status" value="1"/>
</dbReference>
<evidence type="ECO:0000313" key="8">
    <source>
        <dbReference type="EMBL" id="CPR19962.1"/>
    </source>
</evidence>
<gene>
    <name evidence="8" type="primary">mutA</name>
    <name evidence="8" type="ORF">YBN1229_v1_2396</name>
</gene>
<keyword evidence="9" id="KW-1185">Reference proteome</keyword>
<proteinExistence type="inferred from homology"/>
<dbReference type="GO" id="GO:0031419">
    <property type="term" value="F:cobalamin binding"/>
    <property type="evidence" value="ECO:0007669"/>
    <property type="project" value="UniProtKB-KW"/>
</dbReference>
<evidence type="ECO:0000256" key="6">
    <source>
        <dbReference type="ARBA" id="ARBA00023285"/>
    </source>
</evidence>
<name>A0A0D6JG74_9HYPH</name>
<reference evidence="9" key="1">
    <citation type="submission" date="2015-02" db="EMBL/GenBank/DDBJ databases">
        <authorList>
            <person name="Chooi Y.-H."/>
        </authorList>
    </citation>
    <scope>NUCLEOTIDE SEQUENCE [LARGE SCALE GENOMIC DNA]</scope>
    <source>
        <strain evidence="9">strain Y</strain>
    </source>
</reference>
<comment type="cofactor">
    <cofactor evidence="1">
        <name>adenosylcob(III)alamin</name>
        <dbReference type="ChEBI" id="CHEBI:18408"/>
    </cofactor>
</comment>
<dbReference type="Gene3D" id="3.40.50.280">
    <property type="entry name" value="Cobalamin-binding domain"/>
    <property type="match status" value="1"/>
</dbReference>
<dbReference type="InterPro" id="IPR006099">
    <property type="entry name" value="MeMalonylCoA_mutase_a/b_cat"/>
</dbReference>
<evidence type="ECO:0000313" key="9">
    <source>
        <dbReference type="Proteomes" id="UP000033187"/>
    </source>
</evidence>
<dbReference type="PROSITE" id="PS00544">
    <property type="entry name" value="METMALONYL_COA_MUTASE"/>
    <property type="match status" value="1"/>
</dbReference>
<sequence length="655" mass="69622">MTTEARPLAADFEPGTHDAWVKLVEKALKGGDFEKRMVSHSADGLRILPLYGRAGDKPRVTRTETERPWRICQRVDHPDAHVASQLILDDLQGGSDAIAIVPHGSRAARGFGLTAQTVSDLDAALAGVALDMITVRLEPAHGGRANAAMLAALITQRGHTPSECAVDFGLDPIGTMTATGVMSAPWAAISKRLGDAVVALKAQGFTGPFLTCDVRGYHEAGASEVQELAIALATGVAYLRALSDTGLDIDDATRALSWTIAVDADQFLGIAKLRALRRLWARVEEASGLTPRPIKIHAESAWRMLTQRDPWVNMLRGTMATFTAGIAGADTITVLPHTAALGLPDGFARRIARNTHLILQEESNIWRVADPAAGSGAYEGLTDELAQAAWTLFQEIEAEGGIVESLVAGKIHDRIAQVREKRASDIATRRAAVTGTSEFPLLNEAPVKVLDVEPRATTPPTALREGDSELTFAELISTFKEHATRSKVVQAEVGATTATPLPCVRLSEPFEALRDASDRYLSEKGQRPQIFVAALGAIAEHTARSSWIRNLMGSGGIEALISDGYANANEAAEAFAASGARLACISSSDAKYADMGEAVAKALKAQGASHVYMAGRPGEQSAALEAAGVDAFIYAGQDVLSLLRKLHDHLGIPTQ</sequence>
<keyword evidence="5 8" id="KW-0413">Isomerase</keyword>
<dbReference type="GO" id="GO:0004494">
    <property type="term" value="F:methylmalonyl-CoA mutase activity"/>
    <property type="evidence" value="ECO:0007669"/>
    <property type="project" value="UniProtKB-EC"/>
</dbReference>
<dbReference type="PANTHER" id="PTHR48101:SF4">
    <property type="entry name" value="METHYLMALONYL-COA MUTASE, MITOCHONDRIAL"/>
    <property type="match status" value="1"/>
</dbReference>
<dbReference type="EMBL" id="LN829119">
    <property type="protein sequence ID" value="CPR19962.1"/>
    <property type="molecule type" value="Genomic_DNA"/>
</dbReference>